<dbReference type="AlphaFoldDB" id="A0A7J6E3A2"/>
<reference evidence="1 2" key="1">
    <citation type="journal article" date="2020" name="bioRxiv">
        <title>Sequence and annotation of 42 cannabis genomes reveals extensive copy number variation in cannabinoid synthesis and pathogen resistance genes.</title>
        <authorList>
            <person name="Mckernan K.J."/>
            <person name="Helbert Y."/>
            <person name="Kane L.T."/>
            <person name="Ebling H."/>
            <person name="Zhang L."/>
            <person name="Liu B."/>
            <person name="Eaton Z."/>
            <person name="Mclaughlin S."/>
            <person name="Kingan S."/>
            <person name="Baybayan P."/>
            <person name="Concepcion G."/>
            <person name="Jordan M."/>
            <person name="Riva A."/>
            <person name="Barbazuk W."/>
            <person name="Harkins T."/>
        </authorList>
    </citation>
    <scope>NUCLEOTIDE SEQUENCE [LARGE SCALE GENOMIC DNA]</scope>
    <source>
        <strain evidence="2">cv. Jamaican Lion 4</strain>
        <tissue evidence="1">Leaf</tissue>
    </source>
</reference>
<dbReference type="PANTHER" id="PTHR35757:SF1">
    <property type="entry name" value="THERMOSOME SUBUNIT GAMMA"/>
    <property type="match status" value="1"/>
</dbReference>
<protein>
    <submittedName>
        <fullName evidence="1">Uncharacterized protein</fullName>
    </submittedName>
</protein>
<name>A0A7J6E3A2_CANSA</name>
<organism evidence="1 2">
    <name type="scientific">Cannabis sativa</name>
    <name type="common">Hemp</name>
    <name type="synonym">Marijuana</name>
    <dbReference type="NCBI Taxonomy" id="3483"/>
    <lineage>
        <taxon>Eukaryota</taxon>
        <taxon>Viridiplantae</taxon>
        <taxon>Streptophyta</taxon>
        <taxon>Embryophyta</taxon>
        <taxon>Tracheophyta</taxon>
        <taxon>Spermatophyta</taxon>
        <taxon>Magnoliopsida</taxon>
        <taxon>eudicotyledons</taxon>
        <taxon>Gunneridae</taxon>
        <taxon>Pentapetalae</taxon>
        <taxon>rosids</taxon>
        <taxon>fabids</taxon>
        <taxon>Rosales</taxon>
        <taxon>Cannabaceae</taxon>
        <taxon>Cannabis</taxon>
    </lineage>
</organism>
<evidence type="ECO:0000313" key="2">
    <source>
        <dbReference type="Proteomes" id="UP000583929"/>
    </source>
</evidence>
<dbReference type="PANTHER" id="PTHR35757">
    <property type="entry name" value="THERMOSOME SUBUNIT GAMMA"/>
    <property type="match status" value="1"/>
</dbReference>
<comment type="caution">
    <text evidence="1">The sequence shown here is derived from an EMBL/GenBank/DDBJ whole genome shotgun (WGS) entry which is preliminary data.</text>
</comment>
<dbReference type="Proteomes" id="UP000583929">
    <property type="component" value="Unassembled WGS sequence"/>
</dbReference>
<proteinExistence type="predicted"/>
<accession>A0A7J6E3A2</accession>
<gene>
    <name evidence="1" type="ORF">G4B88_000923</name>
</gene>
<sequence length="97" mass="10741">MPDLGRLLREDFDLVLSCVHWITAWSIRNKDLKSSSIPFLKKMAEISGEVHQFPGGIRGTLANAHRSILLAGLSSEPAKLSCEWRAIPVYLHQATSG</sequence>
<keyword evidence="2" id="KW-1185">Reference proteome</keyword>
<dbReference type="EMBL" id="JAATIQ010000529">
    <property type="protein sequence ID" value="KAF4352320.1"/>
    <property type="molecule type" value="Genomic_DNA"/>
</dbReference>
<evidence type="ECO:0000313" key="1">
    <source>
        <dbReference type="EMBL" id="KAF4352320.1"/>
    </source>
</evidence>